<dbReference type="Gene3D" id="2.40.50.140">
    <property type="entry name" value="Nucleic acid-binding proteins"/>
    <property type="match status" value="1"/>
</dbReference>
<evidence type="ECO:0000256" key="1">
    <source>
        <dbReference type="ARBA" id="ARBA00022472"/>
    </source>
</evidence>
<dbReference type="GO" id="GO:0003723">
    <property type="term" value="F:RNA binding"/>
    <property type="evidence" value="ECO:0007669"/>
    <property type="project" value="UniProtKB-UniRule"/>
</dbReference>
<proteinExistence type="inferred from homology"/>
<dbReference type="SUPFAM" id="SSF69705">
    <property type="entry name" value="Transcription factor NusA, N-terminal domain"/>
    <property type="match status" value="1"/>
</dbReference>
<evidence type="ECO:0000259" key="8">
    <source>
        <dbReference type="PROSITE" id="PS50126"/>
    </source>
</evidence>
<dbReference type="FunFam" id="3.30.300.20:FF:000002">
    <property type="entry name" value="Transcription termination/antitermination protein NusA"/>
    <property type="match status" value="1"/>
</dbReference>
<dbReference type="PANTHER" id="PTHR22648">
    <property type="entry name" value="TRANSCRIPTION TERMINATION FACTOR NUSA"/>
    <property type="match status" value="1"/>
</dbReference>
<dbReference type="FunFam" id="3.30.300.20:FF:000005">
    <property type="entry name" value="Transcription termination/antitermination protein NusA"/>
    <property type="match status" value="1"/>
</dbReference>
<comment type="subcellular location">
    <subcellularLocation>
        <location evidence="7">Cytoplasm</location>
    </subcellularLocation>
</comment>
<keyword evidence="5 7" id="KW-0805">Transcription regulation</keyword>
<dbReference type="Pfam" id="PF00575">
    <property type="entry name" value="S1"/>
    <property type="match status" value="1"/>
</dbReference>
<gene>
    <name evidence="7 9" type="primary">nusA</name>
    <name evidence="9" type="ORF">COT94_02030</name>
</gene>
<dbReference type="AlphaFoldDB" id="A0A2M6WTA9"/>
<keyword evidence="3 7" id="KW-0889">Transcription antitermination</keyword>
<dbReference type="CDD" id="cd04455">
    <property type="entry name" value="S1_NusA"/>
    <property type="match status" value="1"/>
</dbReference>
<dbReference type="EMBL" id="PFAM01000013">
    <property type="protein sequence ID" value="PIT96022.1"/>
    <property type="molecule type" value="Genomic_DNA"/>
</dbReference>
<evidence type="ECO:0000313" key="10">
    <source>
        <dbReference type="Proteomes" id="UP000228533"/>
    </source>
</evidence>
<name>A0A2M6WTA9_9BACT</name>
<dbReference type="Pfam" id="PF08529">
    <property type="entry name" value="NusA_N"/>
    <property type="match status" value="1"/>
</dbReference>
<accession>A0A2M6WTA9</accession>
<dbReference type="Gene3D" id="3.30.1480.10">
    <property type="entry name" value="NusA, N-terminal domain"/>
    <property type="match status" value="1"/>
</dbReference>
<dbReference type="InterPro" id="IPR058582">
    <property type="entry name" value="KH_NusA_2nd"/>
</dbReference>
<dbReference type="NCBIfam" id="TIGR01953">
    <property type="entry name" value="NusA"/>
    <property type="match status" value="1"/>
</dbReference>
<dbReference type="Pfam" id="PF13184">
    <property type="entry name" value="KH_NusA_1st"/>
    <property type="match status" value="1"/>
</dbReference>
<dbReference type="InterPro" id="IPR030842">
    <property type="entry name" value="TF_NusA_bacterial"/>
</dbReference>
<dbReference type="GO" id="GO:0005829">
    <property type="term" value="C:cytosol"/>
    <property type="evidence" value="ECO:0007669"/>
    <property type="project" value="TreeGrafter"/>
</dbReference>
<comment type="function">
    <text evidence="7">Participates in both transcription termination and antitermination.</text>
</comment>
<dbReference type="GO" id="GO:0031564">
    <property type="term" value="P:transcription antitermination"/>
    <property type="evidence" value="ECO:0007669"/>
    <property type="project" value="UniProtKB-UniRule"/>
</dbReference>
<protein>
    <recommendedName>
        <fullName evidence="7">Transcription termination/antitermination protein NusA</fullName>
    </recommendedName>
</protein>
<dbReference type="Gene3D" id="3.30.300.20">
    <property type="match status" value="2"/>
</dbReference>
<dbReference type="GO" id="GO:0003700">
    <property type="term" value="F:DNA-binding transcription factor activity"/>
    <property type="evidence" value="ECO:0007669"/>
    <property type="project" value="InterPro"/>
</dbReference>
<dbReference type="HAMAP" id="MF_00945_B">
    <property type="entry name" value="NusA_B"/>
    <property type="match status" value="1"/>
</dbReference>
<dbReference type="GO" id="GO:0006353">
    <property type="term" value="P:DNA-templated transcription termination"/>
    <property type="evidence" value="ECO:0007669"/>
    <property type="project" value="UniProtKB-UniRule"/>
</dbReference>
<keyword evidence="1 7" id="KW-0806">Transcription termination</keyword>
<dbReference type="InterPro" id="IPR003029">
    <property type="entry name" value="S1_domain"/>
</dbReference>
<reference evidence="10" key="1">
    <citation type="submission" date="2017-09" db="EMBL/GenBank/DDBJ databases">
        <title>Depth-based differentiation of microbial function through sediment-hosted aquifers and enrichment of novel symbionts in the deep terrestrial subsurface.</title>
        <authorList>
            <person name="Probst A.J."/>
            <person name="Ladd B."/>
            <person name="Jarett J.K."/>
            <person name="Geller-Mcgrath D.E."/>
            <person name="Sieber C.M.K."/>
            <person name="Emerson J.B."/>
            <person name="Anantharaman K."/>
            <person name="Thomas B.C."/>
            <person name="Malmstrom R."/>
            <person name="Stieglmeier M."/>
            <person name="Klingl A."/>
            <person name="Woyke T."/>
            <person name="Ryan C.M."/>
            <person name="Banfield J.F."/>
        </authorList>
    </citation>
    <scope>NUCLEOTIDE SEQUENCE [LARGE SCALE GENOMIC DNA]</scope>
</reference>
<comment type="subunit">
    <text evidence="7">Monomer. Binds directly to the core enzyme of the DNA-dependent RNA polymerase and to nascent RNA.</text>
</comment>
<dbReference type="InterPro" id="IPR012340">
    <property type="entry name" value="NA-bd_OB-fold"/>
</dbReference>
<dbReference type="CDD" id="cd02134">
    <property type="entry name" value="KH-II_NusA_rpt1"/>
    <property type="match status" value="1"/>
</dbReference>
<dbReference type="InterPro" id="IPR036555">
    <property type="entry name" value="NusA_N_sf"/>
</dbReference>
<dbReference type="PROSITE" id="PS50084">
    <property type="entry name" value="KH_TYPE_1"/>
    <property type="match status" value="1"/>
</dbReference>
<dbReference type="Pfam" id="PF26594">
    <property type="entry name" value="KH_NusA_2nd"/>
    <property type="match status" value="1"/>
</dbReference>
<keyword evidence="4 7" id="KW-0694">RNA-binding</keyword>
<dbReference type="PROSITE" id="PS50126">
    <property type="entry name" value="S1"/>
    <property type="match status" value="1"/>
</dbReference>
<dbReference type="CDD" id="cd22529">
    <property type="entry name" value="KH-II_NusA_rpt2"/>
    <property type="match status" value="1"/>
</dbReference>
<dbReference type="SMART" id="SM00316">
    <property type="entry name" value="S1"/>
    <property type="match status" value="1"/>
</dbReference>
<dbReference type="Proteomes" id="UP000228533">
    <property type="component" value="Unassembled WGS sequence"/>
</dbReference>
<dbReference type="InterPro" id="IPR004087">
    <property type="entry name" value="KH_dom"/>
</dbReference>
<sequence>MSEIISAIKQICEEKNLSYDSVIMTIESALAAAYRKDYGEKNQNIKVDYDPMTNTSRVFDIKAVVEDLPPEAEVELDEEGNPIVKEEIETSELETELDEDEHRFNPKTEIELTVARLTDPKLNIGDEWKVELPTKEEYGRMAAQTAKQVIIQRLREAERDLVFGEYKSKEKEVVTGTVQRREGRVILVDLGKITGIILPDDQVRGEHYNYGERIKVYVKEVNNTPKGPEILLSRASDEILKKVFALEIPEVANGLIEIKAVAREAGNRSKVAVEATAENIDPIGSCVGQRGARIQTIIRELSGEKIDIIEYSNDPIQFITNALSPAKITSVELNTEEARAKVRVNSDQLSLAIGKSGQNVRLAAYLTDWKIDIVENESGEVKESFEEIENPATAIEETINAEQETIENEEQTEE</sequence>
<evidence type="ECO:0000256" key="2">
    <source>
        <dbReference type="ARBA" id="ARBA00022490"/>
    </source>
</evidence>
<dbReference type="PANTHER" id="PTHR22648:SF0">
    <property type="entry name" value="TRANSCRIPTION TERMINATION_ANTITERMINATION PROTEIN NUSA"/>
    <property type="match status" value="1"/>
</dbReference>
<evidence type="ECO:0000256" key="7">
    <source>
        <dbReference type="HAMAP-Rule" id="MF_00945"/>
    </source>
</evidence>
<dbReference type="SUPFAM" id="SSF54814">
    <property type="entry name" value="Prokaryotic type KH domain (KH-domain type II)"/>
    <property type="match status" value="2"/>
</dbReference>
<dbReference type="SMART" id="SM00322">
    <property type="entry name" value="KH"/>
    <property type="match status" value="2"/>
</dbReference>
<dbReference type="InterPro" id="IPR013735">
    <property type="entry name" value="TF_NusA_N"/>
</dbReference>
<dbReference type="SUPFAM" id="SSF50249">
    <property type="entry name" value="Nucleic acid-binding proteins"/>
    <property type="match status" value="1"/>
</dbReference>
<keyword evidence="2 7" id="KW-0963">Cytoplasm</keyword>
<dbReference type="InterPro" id="IPR009019">
    <property type="entry name" value="KH_sf_prok-type"/>
</dbReference>
<feature type="domain" description="S1 motif" evidence="8">
    <location>
        <begin position="171"/>
        <end position="235"/>
    </location>
</feature>
<organism evidence="9 10">
    <name type="scientific">Candidatus Falkowbacteria bacterium CG10_big_fil_rev_8_21_14_0_10_37_14</name>
    <dbReference type="NCBI Taxonomy" id="1974561"/>
    <lineage>
        <taxon>Bacteria</taxon>
        <taxon>Candidatus Falkowiibacteriota</taxon>
    </lineage>
</organism>
<evidence type="ECO:0000256" key="3">
    <source>
        <dbReference type="ARBA" id="ARBA00022814"/>
    </source>
</evidence>
<evidence type="ECO:0000256" key="4">
    <source>
        <dbReference type="ARBA" id="ARBA00022884"/>
    </source>
</evidence>
<evidence type="ECO:0000313" key="9">
    <source>
        <dbReference type="EMBL" id="PIT96022.1"/>
    </source>
</evidence>
<dbReference type="InterPro" id="IPR025249">
    <property type="entry name" value="TF_NusA_KH_1st"/>
</dbReference>
<evidence type="ECO:0000256" key="5">
    <source>
        <dbReference type="ARBA" id="ARBA00023015"/>
    </source>
</evidence>
<keyword evidence="6 7" id="KW-0804">Transcription</keyword>
<dbReference type="InterPro" id="IPR010213">
    <property type="entry name" value="TF_NusA"/>
</dbReference>
<evidence type="ECO:0000256" key="6">
    <source>
        <dbReference type="ARBA" id="ARBA00023163"/>
    </source>
</evidence>
<comment type="caution">
    <text evidence="9">The sequence shown here is derived from an EMBL/GenBank/DDBJ whole genome shotgun (WGS) entry which is preliminary data.</text>
</comment>
<comment type="similarity">
    <text evidence="7">Belongs to the NusA family.</text>
</comment>
<dbReference type="InterPro" id="IPR015946">
    <property type="entry name" value="KH_dom-like_a/b"/>
</dbReference>